<feature type="coiled-coil region" evidence="1">
    <location>
        <begin position="313"/>
        <end position="340"/>
    </location>
</feature>
<feature type="region of interest" description="Disordered" evidence="2">
    <location>
        <begin position="120"/>
        <end position="184"/>
    </location>
</feature>
<keyword evidence="3" id="KW-0472">Membrane</keyword>
<sequence>MKRFMKRTDLTSLWEEDGDLKRMETYFHTIQSDSEGNEQIKQSIKQKALDIMATEERVTLPVPSKNGFMQRMRTRLRTILGPRQWKLGISVVVVAMLVILGQEVMNGSYNVLPRMGSQEKSIQSNIIQQDPNTMRAGGSESKRDAPNDGMTSNDLATAPQYSTTDDTANSSSKSLFGKTLPVPPDAAVVPPADAGIPRKITQDLTLTLEVVDINDSVTLINREIQQLGGYVVESQQNGSDSQSSAHLTLKIPADKLAGLHDSFSTWGKILDQHMVANDITNQYYDSQVRLQTLETEEKRYLEILNQAKTVEDVLKVENALGNIRQQIEQLKGQLKLWNNIVEYSTVNLQLVTVQSPNLNVNNPWQPISWSNTWQATQNAVLKTISSSWNLLNYLVVGIGYAFPYLIISALGWVAYQVWRKRNRS</sequence>
<protein>
    <submittedName>
        <fullName evidence="5">DUF4349 domain-containing protein</fullName>
    </submittedName>
</protein>
<evidence type="ECO:0000256" key="1">
    <source>
        <dbReference type="SAM" id="Coils"/>
    </source>
</evidence>
<keyword evidence="3" id="KW-0812">Transmembrane</keyword>
<feature type="domain" description="DUF4349" evidence="4">
    <location>
        <begin position="198"/>
        <end position="415"/>
    </location>
</feature>
<dbReference type="OrthoDB" id="9808253at2"/>
<name>A0A4Z0R1M7_9FIRM</name>
<keyword evidence="6" id="KW-1185">Reference proteome</keyword>
<dbReference type="AlphaFoldDB" id="A0A4Z0R1M7"/>
<feature type="compositionally biased region" description="Polar residues" evidence="2">
    <location>
        <begin position="149"/>
        <end position="174"/>
    </location>
</feature>
<evidence type="ECO:0000256" key="2">
    <source>
        <dbReference type="SAM" id="MobiDB-lite"/>
    </source>
</evidence>
<proteinExistence type="predicted"/>
<gene>
    <name evidence="5" type="ORF">E4K67_21340</name>
</gene>
<evidence type="ECO:0000259" key="4">
    <source>
        <dbReference type="Pfam" id="PF14257"/>
    </source>
</evidence>
<dbReference type="InterPro" id="IPR025645">
    <property type="entry name" value="DUF4349"/>
</dbReference>
<evidence type="ECO:0000313" key="6">
    <source>
        <dbReference type="Proteomes" id="UP000298460"/>
    </source>
</evidence>
<dbReference type="Pfam" id="PF14257">
    <property type="entry name" value="DUF4349"/>
    <property type="match status" value="1"/>
</dbReference>
<reference evidence="5 6" key="1">
    <citation type="submission" date="2019-03" db="EMBL/GenBank/DDBJ databases">
        <title>Draft Genome Sequence of Desulfosporosinus fructosivorans Strain 63.6F, Isolated from Marine Sediment in the Baltic Sea.</title>
        <authorList>
            <person name="Hausmann B."/>
            <person name="Vandieken V."/>
            <person name="Pjevac P."/>
            <person name="Schreck K."/>
            <person name="Herbold C.W."/>
            <person name="Loy A."/>
        </authorList>
    </citation>
    <scope>NUCLEOTIDE SEQUENCE [LARGE SCALE GENOMIC DNA]</scope>
    <source>
        <strain evidence="5 6">63.6F</strain>
    </source>
</reference>
<accession>A0A4Z0R1M7</accession>
<dbReference type="RefSeq" id="WP_135550430.1">
    <property type="nucleotide sequence ID" value="NZ_SPQQ01000009.1"/>
</dbReference>
<dbReference type="EMBL" id="SPQQ01000009">
    <property type="protein sequence ID" value="TGE36083.1"/>
    <property type="molecule type" value="Genomic_DNA"/>
</dbReference>
<feature type="transmembrane region" description="Helical" evidence="3">
    <location>
        <begin position="390"/>
        <end position="415"/>
    </location>
</feature>
<feature type="transmembrane region" description="Helical" evidence="3">
    <location>
        <begin position="85"/>
        <end position="105"/>
    </location>
</feature>
<keyword evidence="1" id="KW-0175">Coiled coil</keyword>
<feature type="compositionally biased region" description="Polar residues" evidence="2">
    <location>
        <begin position="120"/>
        <end position="132"/>
    </location>
</feature>
<comment type="caution">
    <text evidence="5">The sequence shown here is derived from an EMBL/GenBank/DDBJ whole genome shotgun (WGS) entry which is preliminary data.</text>
</comment>
<dbReference type="Proteomes" id="UP000298460">
    <property type="component" value="Unassembled WGS sequence"/>
</dbReference>
<evidence type="ECO:0000313" key="5">
    <source>
        <dbReference type="EMBL" id="TGE36083.1"/>
    </source>
</evidence>
<organism evidence="5 6">
    <name type="scientific">Desulfosporosinus fructosivorans</name>
    <dbReference type="NCBI Taxonomy" id="2018669"/>
    <lineage>
        <taxon>Bacteria</taxon>
        <taxon>Bacillati</taxon>
        <taxon>Bacillota</taxon>
        <taxon>Clostridia</taxon>
        <taxon>Eubacteriales</taxon>
        <taxon>Desulfitobacteriaceae</taxon>
        <taxon>Desulfosporosinus</taxon>
    </lineage>
</organism>
<keyword evidence="3" id="KW-1133">Transmembrane helix</keyword>
<evidence type="ECO:0000256" key="3">
    <source>
        <dbReference type="SAM" id="Phobius"/>
    </source>
</evidence>